<dbReference type="Proteomes" id="UP001501243">
    <property type="component" value="Unassembled WGS sequence"/>
</dbReference>
<dbReference type="InterPro" id="IPR036388">
    <property type="entry name" value="WH-like_DNA-bd_sf"/>
</dbReference>
<dbReference type="PROSITE" id="PS51118">
    <property type="entry name" value="HTH_HXLR"/>
    <property type="match status" value="1"/>
</dbReference>
<proteinExistence type="predicted"/>
<evidence type="ECO:0000313" key="5">
    <source>
        <dbReference type="EMBL" id="GAA4497470.1"/>
    </source>
</evidence>
<protein>
    <submittedName>
        <fullName evidence="5">Helix-turn-helix domain-containing protein</fullName>
    </submittedName>
</protein>
<dbReference type="PANTHER" id="PTHR33204">
    <property type="entry name" value="TRANSCRIPTIONAL REGULATOR, MARR FAMILY"/>
    <property type="match status" value="1"/>
</dbReference>
<dbReference type="InterPro" id="IPR002577">
    <property type="entry name" value="HTH_HxlR"/>
</dbReference>
<comment type="caution">
    <text evidence="5">The sequence shown here is derived from an EMBL/GenBank/DDBJ whole genome shotgun (WGS) entry which is preliminary data.</text>
</comment>
<keyword evidence="1" id="KW-0805">Transcription regulation</keyword>
<keyword evidence="3" id="KW-0804">Transcription</keyword>
<keyword evidence="6" id="KW-1185">Reference proteome</keyword>
<dbReference type="Pfam" id="PF01638">
    <property type="entry name" value="HxlR"/>
    <property type="match status" value="1"/>
</dbReference>
<evidence type="ECO:0000256" key="1">
    <source>
        <dbReference type="ARBA" id="ARBA00023015"/>
    </source>
</evidence>
<dbReference type="InterPro" id="IPR036390">
    <property type="entry name" value="WH_DNA-bd_sf"/>
</dbReference>
<evidence type="ECO:0000256" key="2">
    <source>
        <dbReference type="ARBA" id="ARBA00023125"/>
    </source>
</evidence>
<dbReference type="InterPro" id="IPR011991">
    <property type="entry name" value="ArsR-like_HTH"/>
</dbReference>
<dbReference type="CDD" id="cd00090">
    <property type="entry name" value="HTH_ARSR"/>
    <property type="match status" value="1"/>
</dbReference>
<reference evidence="6" key="1">
    <citation type="journal article" date="2019" name="Int. J. Syst. Evol. Microbiol.">
        <title>The Global Catalogue of Microorganisms (GCM) 10K type strain sequencing project: providing services to taxonomists for standard genome sequencing and annotation.</title>
        <authorList>
            <consortium name="The Broad Institute Genomics Platform"/>
            <consortium name="The Broad Institute Genome Sequencing Center for Infectious Disease"/>
            <person name="Wu L."/>
            <person name="Ma J."/>
        </authorList>
    </citation>
    <scope>NUCLEOTIDE SEQUENCE [LARGE SCALE GENOMIC DNA]</scope>
    <source>
        <strain evidence="6">JCM 17841</strain>
    </source>
</reference>
<dbReference type="SUPFAM" id="SSF46785">
    <property type="entry name" value="Winged helix' DNA-binding domain"/>
    <property type="match status" value="1"/>
</dbReference>
<feature type="domain" description="HTH hxlR-type" evidence="4">
    <location>
        <begin position="23"/>
        <end position="125"/>
    </location>
</feature>
<evidence type="ECO:0000313" key="6">
    <source>
        <dbReference type="Proteomes" id="UP001501243"/>
    </source>
</evidence>
<dbReference type="EMBL" id="BAABGQ010000005">
    <property type="protein sequence ID" value="GAA4497470.1"/>
    <property type="molecule type" value="Genomic_DNA"/>
</dbReference>
<accession>A0ABP8Q3Q6</accession>
<keyword evidence="2" id="KW-0238">DNA-binding</keyword>
<name>A0ABP8Q3Q6_9BACT</name>
<organism evidence="5 6">
    <name type="scientific">Hymenobacter ginsengisoli</name>
    <dbReference type="NCBI Taxonomy" id="1051626"/>
    <lineage>
        <taxon>Bacteria</taxon>
        <taxon>Pseudomonadati</taxon>
        <taxon>Bacteroidota</taxon>
        <taxon>Cytophagia</taxon>
        <taxon>Cytophagales</taxon>
        <taxon>Hymenobacteraceae</taxon>
        <taxon>Hymenobacter</taxon>
    </lineage>
</organism>
<dbReference type="Gene3D" id="1.10.10.10">
    <property type="entry name" value="Winged helix-like DNA-binding domain superfamily/Winged helix DNA-binding domain"/>
    <property type="match status" value="1"/>
</dbReference>
<sequence>MLFNQPIPVLMHPNGIPLSSPQCRSAHHAVRDTLDVVGGKWKLVILAVLRERKYRFKELSRAIGISPSILSKELQELEMNQLVKRTVYNTTPLTVEYERTPYSNTLEEVLEAMRTWGNLHHETIVGRKRVAA</sequence>
<evidence type="ECO:0000256" key="3">
    <source>
        <dbReference type="ARBA" id="ARBA00023163"/>
    </source>
</evidence>
<gene>
    <name evidence="5" type="ORF">GCM10023172_12470</name>
</gene>
<evidence type="ECO:0000259" key="4">
    <source>
        <dbReference type="PROSITE" id="PS51118"/>
    </source>
</evidence>